<gene>
    <name evidence="1" type="ORF">DHETER_LOCUS10370</name>
</gene>
<evidence type="ECO:0000313" key="1">
    <source>
        <dbReference type="EMBL" id="CAG8675192.1"/>
    </source>
</evidence>
<sequence length="46" mass="5341">KDKATQNSVIEEALNFIKDSSNDPKLPNKRSITQDFEEQLLEYIET</sequence>
<name>A0ACA9NVF5_9GLOM</name>
<comment type="caution">
    <text evidence="1">The sequence shown here is derived from an EMBL/GenBank/DDBJ whole genome shotgun (WGS) entry which is preliminary data.</text>
</comment>
<reference evidence="1" key="1">
    <citation type="submission" date="2021-06" db="EMBL/GenBank/DDBJ databases">
        <authorList>
            <person name="Kallberg Y."/>
            <person name="Tangrot J."/>
            <person name="Rosling A."/>
        </authorList>
    </citation>
    <scope>NUCLEOTIDE SEQUENCE</scope>
    <source>
        <strain evidence="1">IL203A</strain>
    </source>
</reference>
<proteinExistence type="predicted"/>
<dbReference type="Proteomes" id="UP000789702">
    <property type="component" value="Unassembled WGS sequence"/>
</dbReference>
<feature type="non-terminal residue" evidence="1">
    <location>
        <position position="46"/>
    </location>
</feature>
<evidence type="ECO:0000313" key="2">
    <source>
        <dbReference type="Proteomes" id="UP000789702"/>
    </source>
</evidence>
<keyword evidence="2" id="KW-1185">Reference proteome</keyword>
<feature type="non-terminal residue" evidence="1">
    <location>
        <position position="1"/>
    </location>
</feature>
<dbReference type="EMBL" id="CAJVPU010020138">
    <property type="protein sequence ID" value="CAG8675192.1"/>
    <property type="molecule type" value="Genomic_DNA"/>
</dbReference>
<accession>A0ACA9NVF5</accession>
<organism evidence="1 2">
    <name type="scientific">Dentiscutata heterogama</name>
    <dbReference type="NCBI Taxonomy" id="1316150"/>
    <lineage>
        <taxon>Eukaryota</taxon>
        <taxon>Fungi</taxon>
        <taxon>Fungi incertae sedis</taxon>
        <taxon>Mucoromycota</taxon>
        <taxon>Glomeromycotina</taxon>
        <taxon>Glomeromycetes</taxon>
        <taxon>Diversisporales</taxon>
        <taxon>Gigasporaceae</taxon>
        <taxon>Dentiscutata</taxon>
    </lineage>
</organism>
<protein>
    <submittedName>
        <fullName evidence="1">9966_t:CDS:1</fullName>
    </submittedName>
</protein>